<keyword evidence="4" id="KW-1185">Reference proteome</keyword>
<dbReference type="AlphaFoldDB" id="A0A252F4X6"/>
<dbReference type="InterPro" id="IPR054612">
    <property type="entry name" value="Phage_capsid-like_C"/>
</dbReference>
<protein>
    <submittedName>
        <fullName evidence="3">Phage major capsid protein</fullName>
    </submittedName>
</protein>
<dbReference type="SUPFAM" id="SSF56563">
    <property type="entry name" value="Major capsid protein gp5"/>
    <property type="match status" value="1"/>
</dbReference>
<evidence type="ECO:0000256" key="1">
    <source>
        <dbReference type="ARBA" id="ARBA00004328"/>
    </source>
</evidence>
<dbReference type="Gene3D" id="3.30.2320.10">
    <property type="entry name" value="hypothetical protein PF0899 domain"/>
    <property type="match status" value="1"/>
</dbReference>
<dbReference type="RefSeq" id="WP_087019498.1">
    <property type="nucleotide sequence ID" value="NZ_NHOC01000005.1"/>
</dbReference>
<dbReference type="Pfam" id="PF05065">
    <property type="entry name" value="Phage_capsid"/>
    <property type="match status" value="1"/>
</dbReference>
<evidence type="ECO:0000313" key="3">
    <source>
        <dbReference type="EMBL" id="OUM20710.1"/>
    </source>
</evidence>
<gene>
    <name evidence="3" type="ORF">CBW42_07755</name>
</gene>
<proteinExistence type="predicted"/>
<accession>A0A252F4X6</accession>
<comment type="subcellular location">
    <subcellularLocation>
        <location evidence="1">Virion</location>
    </subcellularLocation>
</comment>
<dbReference type="InterPro" id="IPR024455">
    <property type="entry name" value="Phage_capsid"/>
</dbReference>
<dbReference type="Gene3D" id="3.30.2400.10">
    <property type="entry name" value="Major capsid protein gp5"/>
    <property type="match status" value="1"/>
</dbReference>
<dbReference type="EMBL" id="NHOC01000005">
    <property type="protein sequence ID" value="OUM20710.1"/>
    <property type="molecule type" value="Genomic_DNA"/>
</dbReference>
<dbReference type="Proteomes" id="UP000194903">
    <property type="component" value="Unassembled WGS sequence"/>
</dbReference>
<reference evidence="3 4" key="1">
    <citation type="submission" date="2017-05" db="EMBL/GenBank/DDBJ databases">
        <title>Butyricicoccus porcorum sp. nov. a butyrate-producing bacterium from the swine intestinal tract.</title>
        <authorList>
            <person name="Trachsel J."/>
            <person name="Humphrey S."/>
            <person name="Allen H.K."/>
        </authorList>
    </citation>
    <scope>NUCLEOTIDE SEQUENCE [LARGE SCALE GENOMIC DNA]</scope>
    <source>
        <strain evidence="3">BB10</strain>
    </source>
</reference>
<evidence type="ECO:0000313" key="4">
    <source>
        <dbReference type="Proteomes" id="UP000194903"/>
    </source>
</evidence>
<comment type="caution">
    <text evidence="3">The sequence shown here is derived from an EMBL/GenBank/DDBJ whole genome shotgun (WGS) entry which is preliminary data.</text>
</comment>
<name>A0A252F4X6_9FIRM</name>
<feature type="domain" description="Phage capsid-like C-terminal" evidence="2">
    <location>
        <begin position="45"/>
        <end position="307"/>
    </location>
</feature>
<evidence type="ECO:0000259" key="2">
    <source>
        <dbReference type="Pfam" id="PF05065"/>
    </source>
</evidence>
<dbReference type="NCBIfam" id="TIGR01554">
    <property type="entry name" value="major_cap_HK97"/>
    <property type="match status" value="1"/>
</dbReference>
<sequence>MSKYEKLITAREPEYDKSFWNYARGNVKEAEHLEGGRNFAGAFELPTFHANQCAEAIKELSLFRKIASCAYAAGSENWIAVKDSEEFAVWVPEGGDIPVYDGMYDFTSLKMDYNKLVALVKLDVNLVHDVTFNLQKHLTIRLARNLAKGEDKGFINGTGVDMPVGILCNNGGADVGITTEALTYDDVIGLYFSLKPEYRENGVWLMNDKTALALRTMKDKDGNYLWNQANDTILGKKVYISNEMPDIAAGKKPIAFGAFSFYSIVDRAPISVSVLTEAFSATEQVGYLGHEYLDAKLLRTEAIKVIQVTE</sequence>
<dbReference type="OrthoDB" id="9786516at2"/>
<organism evidence="3 4">
    <name type="scientific">Butyricicoccus porcorum</name>
    <dbReference type="NCBI Taxonomy" id="1945634"/>
    <lineage>
        <taxon>Bacteria</taxon>
        <taxon>Bacillati</taxon>
        <taxon>Bacillota</taxon>
        <taxon>Clostridia</taxon>
        <taxon>Eubacteriales</taxon>
        <taxon>Butyricicoccaceae</taxon>
        <taxon>Butyricicoccus</taxon>
    </lineage>
</organism>